<dbReference type="GO" id="GO:0008239">
    <property type="term" value="F:dipeptidyl-peptidase activity"/>
    <property type="evidence" value="ECO:0007669"/>
    <property type="project" value="UniProtKB-UniRule"/>
</dbReference>
<keyword evidence="8 15" id="KW-0645">Protease</keyword>
<dbReference type="InterPro" id="IPR039461">
    <property type="entry name" value="Peptidase_M49"/>
</dbReference>
<dbReference type="PIRSF" id="PIRSF007828">
    <property type="entry name" value="Dipeptidyl-peptidase_III"/>
    <property type="match status" value="1"/>
</dbReference>
<dbReference type="GO" id="GO:0006508">
    <property type="term" value="P:proteolysis"/>
    <property type="evidence" value="ECO:0007669"/>
    <property type="project" value="UniProtKB-KW"/>
</dbReference>
<organism evidence="18 19">
    <name type="scientific">Phialemonium atrogriseum</name>
    <dbReference type="NCBI Taxonomy" id="1093897"/>
    <lineage>
        <taxon>Eukaryota</taxon>
        <taxon>Fungi</taxon>
        <taxon>Dikarya</taxon>
        <taxon>Ascomycota</taxon>
        <taxon>Pezizomycotina</taxon>
        <taxon>Sordariomycetes</taxon>
        <taxon>Sordariomycetidae</taxon>
        <taxon>Cephalothecales</taxon>
        <taxon>Cephalothecaceae</taxon>
        <taxon>Phialemonium</taxon>
    </lineage>
</organism>
<evidence type="ECO:0000256" key="7">
    <source>
        <dbReference type="ARBA" id="ARBA00022490"/>
    </source>
</evidence>
<feature type="active site" evidence="16">
    <location>
        <position position="490"/>
    </location>
</feature>
<proteinExistence type="inferred from homology"/>
<evidence type="ECO:0000256" key="15">
    <source>
        <dbReference type="PIRNR" id="PIRNR007828"/>
    </source>
</evidence>
<dbReference type="InterPro" id="IPR005317">
    <property type="entry name" value="Dipeptidyl-peptase3"/>
</dbReference>
<evidence type="ECO:0000313" key="19">
    <source>
        <dbReference type="Proteomes" id="UP001244011"/>
    </source>
</evidence>
<dbReference type="Proteomes" id="UP001244011">
    <property type="component" value="Unassembled WGS sequence"/>
</dbReference>
<evidence type="ECO:0000256" key="2">
    <source>
        <dbReference type="ARBA" id="ARBA00004496"/>
    </source>
</evidence>
<dbReference type="GO" id="GO:0008235">
    <property type="term" value="F:metalloexopeptidase activity"/>
    <property type="evidence" value="ECO:0007669"/>
    <property type="project" value="InterPro"/>
</dbReference>
<evidence type="ECO:0000256" key="3">
    <source>
        <dbReference type="ARBA" id="ARBA00010200"/>
    </source>
</evidence>
<keyword evidence="7 15" id="KW-0963">Cytoplasm</keyword>
<evidence type="ECO:0000256" key="8">
    <source>
        <dbReference type="ARBA" id="ARBA00022670"/>
    </source>
</evidence>
<dbReference type="Pfam" id="PF03571">
    <property type="entry name" value="Peptidase_M49"/>
    <property type="match status" value="1"/>
</dbReference>
<keyword evidence="11 15" id="KW-0862">Zinc</keyword>
<evidence type="ECO:0000256" key="5">
    <source>
        <dbReference type="ARBA" id="ARBA00014713"/>
    </source>
</evidence>
<dbReference type="RefSeq" id="XP_060285982.1">
    <property type="nucleotide sequence ID" value="XM_060427337.1"/>
</dbReference>
<dbReference type="GO" id="GO:0046872">
    <property type="term" value="F:metal ion binding"/>
    <property type="evidence" value="ECO:0007669"/>
    <property type="project" value="UniProtKB-KW"/>
</dbReference>
<sequence length="749" mass="83070">MSLFPLLRVPALRSLRSSFRHPILRNPNLFHLGSRSIRRQINMDAQELSNYHADAPPSVVRLEIAKHFDALTDKQKRYAHFISKASFAGNRIVLRQVSPESEPIYDFIIALHNGSGGDWKALAVNAGVGEADLTAFLQYAAQFLGNGGNYKSFGDSKFIPRCEENVFAALAATSPEAQRHYLATGGAIFSTDKPGLMHLGFTDEGHMTTYYPDSPDITQGEIAAVASWMQKTGLLPENTRLRKTKDGNFELIIASARSSAPNEGGDIGKETQYKLEDGPLTGKTITLVYGDYAKEMSAIASYIIKAAENAENQTQQKMHLAYAQSFDNGSLLAFKDSQRFWIRDQGPMVECNIGFIETYRDPAGVRGEWEGFAAVVNLERTRAFGDLVQSAPSLIPLLPWGKEFEKDKFLSPDFTSLEVLSFAGSGIPAGINIPNYDDIRQSEGFKNVSLGNVLSAKAPDEKIPFIADEDMDIFKKFRDPSFEIQVGLHELTGHGCGKLLQETSPGVFNFDKENPPVSPLTNKPVTTWYKPGQTWGSVFGGLAGAYEECRAELVAMYLGCDFPVLKIFGYGDGTVDMDGEAGDVLYASYLTMARAGLVSIEMWDPKSQKWGQPHCQARFAILKCFLEAKDNFCTLEYSNEDLSDLKIKLDRSKILTAGREAVGNFLQKIHIYKSTADVEAGSEFFLNMSNVGLEYWGTKVRNVVLKNKQPRKVFVQANTFLDEATGKVTCKQYEPTLEGMIQSWVERKL</sequence>
<dbReference type="GO" id="GO:0004177">
    <property type="term" value="F:aminopeptidase activity"/>
    <property type="evidence" value="ECO:0007669"/>
    <property type="project" value="UniProtKB-KW"/>
</dbReference>
<evidence type="ECO:0000256" key="1">
    <source>
        <dbReference type="ARBA" id="ARBA00001336"/>
    </source>
</evidence>
<name>A0AAJ0FP65_9PEZI</name>
<dbReference type="EMBL" id="MU839002">
    <property type="protein sequence ID" value="KAK1769769.1"/>
    <property type="molecule type" value="Genomic_DNA"/>
</dbReference>
<dbReference type="GeneID" id="85310524"/>
<keyword evidence="12 15" id="KW-0482">Metalloprotease</keyword>
<dbReference type="Gene3D" id="3.30.540.30">
    <property type="match status" value="3"/>
</dbReference>
<evidence type="ECO:0000256" key="4">
    <source>
        <dbReference type="ARBA" id="ARBA00012063"/>
    </source>
</evidence>
<keyword evidence="10 15" id="KW-0378">Hydrolase</keyword>
<feature type="binding site" evidence="17">
    <location>
        <position position="494"/>
    </location>
    <ligand>
        <name>Zn(2+)</name>
        <dbReference type="ChEBI" id="CHEBI:29105"/>
        <note>catalytic</note>
    </ligand>
</feature>
<evidence type="ECO:0000256" key="10">
    <source>
        <dbReference type="ARBA" id="ARBA00022801"/>
    </source>
</evidence>
<gene>
    <name evidence="18" type="ORF">QBC33DRAFT_531926</name>
</gene>
<comment type="caution">
    <text evidence="18">The sequence shown here is derived from an EMBL/GenBank/DDBJ whole genome shotgun (WGS) entry which is preliminary data.</text>
</comment>
<dbReference type="FunFam" id="3.30.540.30:FF:000001">
    <property type="entry name" value="Dipeptidyl peptidase 3"/>
    <property type="match status" value="1"/>
</dbReference>
<feature type="binding site" evidence="17">
    <location>
        <position position="489"/>
    </location>
    <ligand>
        <name>Zn(2+)</name>
        <dbReference type="ChEBI" id="CHEBI:29105"/>
        <note>catalytic</note>
    </ligand>
</feature>
<evidence type="ECO:0000256" key="16">
    <source>
        <dbReference type="PIRSR" id="PIRSR007828-1"/>
    </source>
</evidence>
<dbReference type="AlphaFoldDB" id="A0AAJ0FP65"/>
<comment type="catalytic activity">
    <reaction evidence="1 15">
        <text>Release of an N-terminal dipeptide from a peptide comprising four or more residues, with broad specificity. Also acts on dipeptidyl 2-naphthylamides.</text>
        <dbReference type="EC" id="3.4.14.4"/>
    </reaction>
</comment>
<evidence type="ECO:0000256" key="6">
    <source>
        <dbReference type="ARBA" id="ARBA00022438"/>
    </source>
</evidence>
<comment type="subcellular location">
    <subcellularLocation>
        <location evidence="2">Cytoplasm</location>
    </subcellularLocation>
</comment>
<comment type="similarity">
    <text evidence="3 15">Belongs to the peptidase M49 family.</text>
</comment>
<accession>A0AAJ0FP65</accession>
<evidence type="ECO:0000256" key="11">
    <source>
        <dbReference type="ARBA" id="ARBA00022833"/>
    </source>
</evidence>
<keyword evidence="6 15" id="KW-0031">Aminopeptidase</keyword>
<dbReference type="GO" id="GO:0005737">
    <property type="term" value="C:cytoplasm"/>
    <property type="evidence" value="ECO:0007669"/>
    <property type="project" value="UniProtKB-SubCell"/>
</dbReference>
<keyword evidence="19" id="KW-1185">Reference proteome</keyword>
<evidence type="ECO:0000313" key="18">
    <source>
        <dbReference type="EMBL" id="KAK1769769.1"/>
    </source>
</evidence>
<evidence type="ECO:0000256" key="17">
    <source>
        <dbReference type="PIRSR" id="PIRSR007828-2"/>
    </source>
</evidence>
<dbReference type="EC" id="3.4.14.4" evidence="4 15"/>
<evidence type="ECO:0000256" key="12">
    <source>
        <dbReference type="ARBA" id="ARBA00023049"/>
    </source>
</evidence>
<comment type="cofactor">
    <cofactor evidence="15 17">
        <name>Zn(2+)</name>
        <dbReference type="ChEBI" id="CHEBI:29105"/>
    </cofactor>
    <text evidence="15 17">Binds 1 zinc ion per subunit.</text>
</comment>
<dbReference type="FunFam" id="3.30.540.30:FF:000004">
    <property type="entry name" value="Dipeptidyl peptidase 3"/>
    <property type="match status" value="1"/>
</dbReference>
<dbReference type="PANTHER" id="PTHR23422">
    <property type="entry name" value="DIPEPTIDYL PEPTIDASE III-RELATED"/>
    <property type="match status" value="1"/>
</dbReference>
<evidence type="ECO:0000256" key="13">
    <source>
        <dbReference type="ARBA" id="ARBA00031288"/>
    </source>
</evidence>
<evidence type="ECO:0000256" key="14">
    <source>
        <dbReference type="ARBA" id="ARBA00032119"/>
    </source>
</evidence>
<reference evidence="18" key="1">
    <citation type="submission" date="2023-06" db="EMBL/GenBank/DDBJ databases">
        <title>Genome-scale phylogeny and comparative genomics of the fungal order Sordariales.</title>
        <authorList>
            <consortium name="Lawrence Berkeley National Laboratory"/>
            <person name="Hensen N."/>
            <person name="Bonometti L."/>
            <person name="Westerberg I."/>
            <person name="Brannstrom I.O."/>
            <person name="Guillou S."/>
            <person name="Cros-Aarteil S."/>
            <person name="Calhoun S."/>
            <person name="Haridas S."/>
            <person name="Kuo A."/>
            <person name="Mondo S."/>
            <person name="Pangilinan J."/>
            <person name="Riley R."/>
            <person name="Labutti K."/>
            <person name="Andreopoulos B."/>
            <person name="Lipzen A."/>
            <person name="Chen C."/>
            <person name="Yanf M."/>
            <person name="Daum C."/>
            <person name="Ng V."/>
            <person name="Clum A."/>
            <person name="Steindorff A."/>
            <person name="Ohm R."/>
            <person name="Martin F."/>
            <person name="Silar P."/>
            <person name="Natvig D."/>
            <person name="Lalanne C."/>
            <person name="Gautier V."/>
            <person name="Ament-Velasquez S.L."/>
            <person name="Kruys A."/>
            <person name="Hutchinson M.I."/>
            <person name="Powell A.J."/>
            <person name="Barry K."/>
            <person name="Miller A.N."/>
            <person name="Grigoriev I.V."/>
            <person name="Debuchy R."/>
            <person name="Gladieux P."/>
            <person name="Thoren M.H."/>
            <person name="Johannesson H."/>
        </authorList>
    </citation>
    <scope>NUCLEOTIDE SEQUENCE</scope>
    <source>
        <strain evidence="18">8032-3</strain>
    </source>
</reference>
<protein>
    <recommendedName>
        <fullName evidence="5 15">Dipeptidyl peptidase 3</fullName>
        <ecNumber evidence="4 15">3.4.14.4</ecNumber>
    </recommendedName>
    <alternativeName>
        <fullName evidence="13 15">Dipeptidyl aminopeptidase III</fullName>
    </alternativeName>
    <alternativeName>
        <fullName evidence="14 15">Dipeptidyl peptidase III</fullName>
    </alternativeName>
</protein>
<keyword evidence="9 15" id="KW-0479">Metal-binding</keyword>
<dbReference type="FunFam" id="3.30.540.30:FF:000002">
    <property type="entry name" value="Dipeptidyl peptidase 3"/>
    <property type="match status" value="1"/>
</dbReference>
<evidence type="ECO:0000256" key="9">
    <source>
        <dbReference type="ARBA" id="ARBA00022723"/>
    </source>
</evidence>
<dbReference type="PANTHER" id="PTHR23422:SF11">
    <property type="entry name" value="DIPEPTIDYL PEPTIDASE 3"/>
    <property type="match status" value="1"/>
</dbReference>
<feature type="binding site" evidence="17">
    <location>
        <position position="548"/>
    </location>
    <ligand>
        <name>Zn(2+)</name>
        <dbReference type="ChEBI" id="CHEBI:29105"/>
        <note>catalytic</note>
    </ligand>
</feature>